<dbReference type="AlphaFoldDB" id="A0A127EIF6"/>
<dbReference type="InterPro" id="IPR006428">
    <property type="entry name" value="Portal_SPP1-type"/>
</dbReference>
<gene>
    <name evidence="1" type="ORF">JFP838_08190</name>
</gene>
<dbReference type="NCBIfam" id="TIGR01538">
    <property type="entry name" value="portal_SPP1"/>
    <property type="match status" value="1"/>
</dbReference>
<dbReference type="PATRIC" id="fig|1502.177.peg.1677"/>
<accession>A0A127EIF6</accession>
<dbReference type="EMBL" id="CP010994">
    <property type="protein sequence ID" value="AMN35728.1"/>
    <property type="molecule type" value="Genomic_DNA"/>
</dbReference>
<evidence type="ECO:0000313" key="2">
    <source>
        <dbReference type="Proteomes" id="UP000070260"/>
    </source>
</evidence>
<dbReference type="RefSeq" id="WP_061428046.1">
    <property type="nucleotide sequence ID" value="NZ_CATNZO010000001.1"/>
</dbReference>
<name>A0A127EIF6_CLOPF</name>
<dbReference type="Pfam" id="PF05133">
    <property type="entry name" value="SPP1_portal"/>
    <property type="match status" value="1"/>
</dbReference>
<dbReference type="InterPro" id="IPR021145">
    <property type="entry name" value="Portal_protein_SPP1_Gp6-like"/>
</dbReference>
<dbReference type="Proteomes" id="UP000070260">
    <property type="component" value="Chromosome"/>
</dbReference>
<sequence>MELIKNSKIILNNDFDFENTALIEKLIENHKTIVNNRFKQLERYYEGKHKILDRTISDPDKPNNKGVANFCQYATDQLTGFFMGKPVTYASSNKIYLDKLNEIFKDNDESSENHTLAHKSSIKGQAFELVYADEDGNIKFTDLDTDSVVFVYDNSVQQNTLMAIRYFTNKDILTDSEKTIIDVYTKDTIYHYEMNKDGITYINEENHYFGEVPIIEFANNRFRTSDFEGIITLNDMYNLNLADISNDIAYFSNCLLALEGMDGTNEEDIKLLKENRTLLLPENAKAYYITKQLNDSAVQNHRNNLKEDIHKFSYIPDLSEIGNVSNISGTAIKQKFFSTEQVIQNKERMFKKALMKRIKLITNFLNIKEYNFNSNDIEIQFNRNLPINLVEFSDSVVKLAGTIPNEILFETLNKYGLEIDVERAIELKKQEENFDPYKDNSIPNGDINE</sequence>
<protein>
    <submittedName>
        <fullName evidence="1">Uncharacterized protein</fullName>
    </submittedName>
</protein>
<evidence type="ECO:0000313" key="1">
    <source>
        <dbReference type="EMBL" id="AMN35728.1"/>
    </source>
</evidence>
<reference evidence="1 2" key="1">
    <citation type="journal article" date="2016" name="PLoS ONE">
        <title>Plasmid Characterization and Chromosome Analysis of Two netF+ Clostridium perfringens Isolates Associated with Foal and Canine Necrotizing Enteritis.</title>
        <authorList>
            <person name="Mehdizadeh Gohari I."/>
            <person name="Kropinski A.M."/>
            <person name="Weese S.J."/>
            <person name="Parreira V.R."/>
            <person name="Whitehead A.E."/>
            <person name="Boerlin P."/>
            <person name="Prescott J.F."/>
        </authorList>
    </citation>
    <scope>NUCLEOTIDE SEQUENCE [LARGE SCALE GENOMIC DNA]</scope>
    <source>
        <strain evidence="1 2">JP838</strain>
    </source>
</reference>
<proteinExistence type="predicted"/>
<organism evidence="1 2">
    <name type="scientific">Clostridium perfringens</name>
    <dbReference type="NCBI Taxonomy" id="1502"/>
    <lineage>
        <taxon>Bacteria</taxon>
        <taxon>Bacillati</taxon>
        <taxon>Bacillota</taxon>
        <taxon>Clostridia</taxon>
        <taxon>Eubacteriales</taxon>
        <taxon>Clostridiaceae</taxon>
        <taxon>Clostridium</taxon>
    </lineage>
</organism>